<evidence type="ECO:0000256" key="1">
    <source>
        <dbReference type="ARBA" id="ARBA00004613"/>
    </source>
</evidence>
<comment type="subcellular location">
    <subcellularLocation>
        <location evidence="1">Secreted</location>
    </subcellularLocation>
</comment>
<evidence type="ECO:0000256" key="4">
    <source>
        <dbReference type="SAM" id="MobiDB-lite"/>
    </source>
</evidence>
<dbReference type="PANTHER" id="PTHR32305:SF15">
    <property type="entry name" value="PROTEIN RHSA-RELATED"/>
    <property type="match status" value="1"/>
</dbReference>
<evidence type="ECO:0000313" key="5">
    <source>
        <dbReference type="EMBL" id="OXM60213.1"/>
    </source>
</evidence>
<dbReference type="Proteomes" id="UP000215199">
    <property type="component" value="Unassembled WGS sequence"/>
</dbReference>
<dbReference type="InterPro" id="IPR003284">
    <property type="entry name" value="Sal_SpvB"/>
</dbReference>
<keyword evidence="2" id="KW-0964">Secreted</keyword>
<dbReference type="Gene3D" id="2.180.10.10">
    <property type="entry name" value="RHS repeat-associated core"/>
    <property type="match status" value="3"/>
</dbReference>
<feature type="region of interest" description="Disordered" evidence="4">
    <location>
        <begin position="1"/>
        <end position="33"/>
    </location>
</feature>
<evidence type="ECO:0000256" key="3">
    <source>
        <dbReference type="ARBA" id="ARBA00023026"/>
    </source>
</evidence>
<proteinExistence type="predicted"/>
<reference evidence="6" key="1">
    <citation type="submission" date="2017-07" db="EMBL/GenBank/DDBJ databases">
        <title>Comparative genome mining reveals phylogenetic distribution patterns of secondary metabolites in Amycolatopsis.</title>
        <authorList>
            <person name="Adamek M."/>
            <person name="Alanjary M."/>
            <person name="Sales-Ortells H."/>
            <person name="Goodfellow M."/>
            <person name="Bull A.T."/>
            <person name="Kalinowski J."/>
            <person name="Ziemert N."/>
        </authorList>
    </citation>
    <scope>NUCLEOTIDE SEQUENCE [LARGE SCALE GENOMIC DNA]</scope>
    <source>
        <strain evidence="6">H5</strain>
    </source>
</reference>
<keyword evidence="3" id="KW-0843">Virulence</keyword>
<dbReference type="GO" id="GO:0005576">
    <property type="term" value="C:extracellular region"/>
    <property type="evidence" value="ECO:0007669"/>
    <property type="project" value="UniProtKB-SubCell"/>
</dbReference>
<dbReference type="AlphaFoldDB" id="A0A229SN12"/>
<keyword evidence="6" id="KW-1185">Reference proteome</keyword>
<dbReference type="InterPro" id="IPR050708">
    <property type="entry name" value="T6SS_VgrG/RHS"/>
</dbReference>
<evidence type="ECO:0000256" key="2">
    <source>
        <dbReference type="ARBA" id="ARBA00022525"/>
    </source>
</evidence>
<gene>
    <name evidence="5" type="ORF">CF165_43675</name>
</gene>
<dbReference type="Pfam" id="PF03534">
    <property type="entry name" value="SpvB"/>
    <property type="match status" value="1"/>
</dbReference>
<organism evidence="5 6">
    <name type="scientific">Amycolatopsis vastitatis</name>
    <dbReference type="NCBI Taxonomy" id="1905142"/>
    <lineage>
        <taxon>Bacteria</taxon>
        <taxon>Bacillati</taxon>
        <taxon>Actinomycetota</taxon>
        <taxon>Actinomycetes</taxon>
        <taxon>Pseudonocardiales</taxon>
        <taxon>Pseudonocardiaceae</taxon>
        <taxon>Amycolatopsis</taxon>
    </lineage>
</organism>
<evidence type="ECO:0008006" key="7">
    <source>
        <dbReference type="Google" id="ProtNLM"/>
    </source>
</evidence>
<sequence length="1053" mass="114134">MLRSGAPEPVRPTSVTGAGGAFTPDPATGGGRFSVPLDLPPGPGGIAPALALRYTTGAPGGPFGDGFTVPLPHVRPSGGRARPGAEGRLARVGEGFVLTTRSGRRHFLAPSDGSAWYLERTEDALGTTATFDWAHHSGQAYLTRVSYGPYEVDFTYEPRPDVLRWGRGGTLVTTALRCTRIDLRVPGDARPLVRRWVLGYDLDDVTGASLLTSVSLTGFDAHGAEAAAPALRLAYAHPDPPPARRLQVAARARAGQGVLLLDADSSVPYYSLDDLPRTGRLSEIDNGIGLCTGIEYATVETVPVVRRVSLREPATGHQGVTEFEYHDGRFDDARAFTGFGRVAQDELGDEYAPTLRTVRWFGAGGLLSKEETYGLDGSPAAGRPYRRVEHLRRPQWTRVVTTEFERRETPVSVTTTDTAFDTAGNPTREVETIERPGRTPVVRETRTTYATDAERRFAGLPARVRAVDGAGKVCSDKVFRYDEEPDGTAGSHGLLTAREELALTDALVDAVYGRVPPDFRHHGYHRRPGEDGWWVTTFHGRLDTVTGLRTTTTDPLGHTREVRYSADRCFPEAATDPLGNVTVTRYDVRTGAVRELVDPAGGVTTVTPDPLGRPGAVVRPGDSADLPTLRYRYDHSGPVRVTAEQRAVSGEAEVLVTAEVRDGAGRLRERRHADLLGDVVDERHEYCARGLLCRTTRGFRNGEPPPPPSEFHYDALGRPLASTTVHEGAPHGICDLLGRELRGADGVVYVRDAAGNPVEARTPDGHTVFRVHDAASRVVAVLVDDPRGTPVTTFTHHDRGLPVPRGAGPHSCGRLVRVTDECGETFFGYDALGNPAEKRWRPAHVALEYQLDVRRRADGRVAEVGYPDAGDGRLTVHHQYDEVGRLVSVPGFVDAVHYDLRGHRIAVHYANGVSELVADGRHVVTGPGGWLREIEAPAEAPETPSGSEIRDAFGRLRGVHGDDGVNALYSYDHTGRRARTLVTDGTRIHEVLTPDDLYAIENGELVVVVADAVRQYPDGRRRYLHFADAGGIALVTDETGAVVEEDTWPVPAT</sequence>
<evidence type="ECO:0000313" key="6">
    <source>
        <dbReference type="Proteomes" id="UP000215199"/>
    </source>
</evidence>
<comment type="caution">
    <text evidence="5">The sequence shown here is derived from an EMBL/GenBank/DDBJ whole genome shotgun (WGS) entry which is preliminary data.</text>
</comment>
<dbReference type="OrthoDB" id="9765204at2"/>
<dbReference type="GO" id="GO:0005737">
    <property type="term" value="C:cytoplasm"/>
    <property type="evidence" value="ECO:0007669"/>
    <property type="project" value="InterPro"/>
</dbReference>
<dbReference type="PANTHER" id="PTHR32305">
    <property type="match status" value="1"/>
</dbReference>
<name>A0A229SN12_9PSEU</name>
<accession>A0A229SN12</accession>
<protein>
    <recommendedName>
        <fullName evidence="7">Sugar-binding protein</fullName>
    </recommendedName>
</protein>
<dbReference type="EMBL" id="NMUL01000065">
    <property type="protein sequence ID" value="OXM60213.1"/>
    <property type="molecule type" value="Genomic_DNA"/>
</dbReference>